<feature type="domain" description="Factor of DNA methylation 1-5/IDN2" evidence="3">
    <location>
        <begin position="156"/>
        <end position="219"/>
    </location>
</feature>
<sequence>MDESIALSEVASKLAFATDPGCLRREKELLMAKRKATAEIERLQERLSFVEELIGPTESQRKTYQVQLVSAREAALRVAHSCAGSIPTRCVGRLDESWLRSKGLAEQECSMLQRGCVSGDNGVPCDISMLGDPSFCPYHKQTLQPRWEAKGGFLQLSLGDVRDKWGEEVALEVVRCAIELDRHDASRRLGVELPWKEKEDREMSAAEVIALLGQQLVAAKCCGVGPVYDRLTDDEEESEWGGLPRSEAVSPADGEGGRSRAWSMLEAMMTDLGLNTRTTPGPISTMTAQPMSEGSCEGMECHGVEEPDTDDEVVQEALQEQGLAEEAAEQEIQQLLHDPPSIALSSPLTPAQPATQQKSSTSRNMLTSSTAATPCSGSSTPTRGAHTLGSHTTRASSPSPPLEAGNTEAISQEALANETLFLQLLEDEIGGDLNLCVPGSAETSGATSPLSSLPSS</sequence>
<dbReference type="EMBL" id="CAMXCT010000577">
    <property type="protein sequence ID" value="CAI3980689.1"/>
    <property type="molecule type" value="Genomic_DNA"/>
</dbReference>
<feature type="compositionally biased region" description="Polar residues" evidence="2">
    <location>
        <begin position="343"/>
        <end position="382"/>
    </location>
</feature>
<evidence type="ECO:0000313" key="6">
    <source>
        <dbReference type="Proteomes" id="UP001152797"/>
    </source>
</evidence>
<comment type="caution">
    <text evidence="4">The sequence shown here is derived from an EMBL/GenBank/DDBJ whole genome shotgun (WGS) entry which is preliminary data.</text>
</comment>
<dbReference type="Proteomes" id="UP001152797">
    <property type="component" value="Unassembled WGS sequence"/>
</dbReference>
<organism evidence="4">
    <name type="scientific">Cladocopium goreaui</name>
    <dbReference type="NCBI Taxonomy" id="2562237"/>
    <lineage>
        <taxon>Eukaryota</taxon>
        <taxon>Sar</taxon>
        <taxon>Alveolata</taxon>
        <taxon>Dinophyceae</taxon>
        <taxon>Suessiales</taxon>
        <taxon>Symbiodiniaceae</taxon>
        <taxon>Cladocopium</taxon>
    </lineage>
</organism>
<proteinExistence type="predicted"/>
<evidence type="ECO:0000313" key="5">
    <source>
        <dbReference type="EMBL" id="CAL4768001.1"/>
    </source>
</evidence>
<dbReference type="AlphaFoldDB" id="A0A9P1FKL5"/>
<gene>
    <name evidence="4" type="ORF">C1SCF055_LOCUS8549</name>
</gene>
<dbReference type="OrthoDB" id="10440536at2759"/>
<keyword evidence="6" id="KW-1185">Reference proteome</keyword>
<evidence type="ECO:0000256" key="2">
    <source>
        <dbReference type="SAM" id="MobiDB-lite"/>
    </source>
</evidence>
<feature type="region of interest" description="Disordered" evidence="2">
    <location>
        <begin position="233"/>
        <end position="258"/>
    </location>
</feature>
<dbReference type="EMBL" id="CAMXCT030000577">
    <property type="protein sequence ID" value="CAL4768001.1"/>
    <property type="molecule type" value="Genomic_DNA"/>
</dbReference>
<accession>A0A9P1FKL5</accession>
<dbReference type="Pfam" id="PF03469">
    <property type="entry name" value="XH"/>
    <property type="match status" value="1"/>
</dbReference>
<dbReference type="EMBL" id="CAMXCT020000577">
    <property type="protein sequence ID" value="CAL1134064.1"/>
    <property type="molecule type" value="Genomic_DNA"/>
</dbReference>
<keyword evidence="1" id="KW-0175">Coiled coil</keyword>
<protein>
    <recommendedName>
        <fullName evidence="3">Factor of DNA methylation 1-5/IDN2 domain-containing protein</fullName>
    </recommendedName>
</protein>
<feature type="region of interest" description="Disordered" evidence="2">
    <location>
        <begin position="288"/>
        <end position="311"/>
    </location>
</feature>
<reference evidence="4" key="1">
    <citation type="submission" date="2022-10" db="EMBL/GenBank/DDBJ databases">
        <authorList>
            <person name="Chen Y."/>
            <person name="Dougan E. K."/>
            <person name="Chan C."/>
            <person name="Rhodes N."/>
            <person name="Thang M."/>
        </authorList>
    </citation>
    <scope>NUCLEOTIDE SEQUENCE</scope>
</reference>
<evidence type="ECO:0000313" key="4">
    <source>
        <dbReference type="EMBL" id="CAI3980689.1"/>
    </source>
</evidence>
<name>A0A9P1FKL5_9DINO</name>
<feature type="coiled-coil region" evidence="1">
    <location>
        <begin position="26"/>
        <end position="53"/>
    </location>
</feature>
<evidence type="ECO:0000256" key="1">
    <source>
        <dbReference type="SAM" id="Coils"/>
    </source>
</evidence>
<evidence type="ECO:0000259" key="3">
    <source>
        <dbReference type="Pfam" id="PF03469"/>
    </source>
</evidence>
<feature type="region of interest" description="Disordered" evidence="2">
    <location>
        <begin position="340"/>
        <end position="405"/>
    </location>
</feature>
<dbReference type="InterPro" id="IPR005379">
    <property type="entry name" value="FDM1-5/IDN2_XH"/>
</dbReference>
<reference evidence="5 6" key="2">
    <citation type="submission" date="2024-05" db="EMBL/GenBank/DDBJ databases">
        <authorList>
            <person name="Chen Y."/>
            <person name="Shah S."/>
            <person name="Dougan E. K."/>
            <person name="Thang M."/>
            <person name="Chan C."/>
        </authorList>
    </citation>
    <scope>NUCLEOTIDE SEQUENCE [LARGE SCALE GENOMIC DNA]</scope>
</reference>